<dbReference type="PROSITE" id="PS50113">
    <property type="entry name" value="PAC"/>
    <property type="match status" value="2"/>
</dbReference>
<dbReference type="SMART" id="SM00388">
    <property type="entry name" value="HisKA"/>
    <property type="match status" value="1"/>
</dbReference>
<dbReference type="InterPro" id="IPR035965">
    <property type="entry name" value="PAS-like_dom_sf"/>
</dbReference>
<evidence type="ECO:0000256" key="6">
    <source>
        <dbReference type="ARBA" id="ARBA00022777"/>
    </source>
</evidence>
<dbReference type="Pfam" id="PF00512">
    <property type="entry name" value="HisKA"/>
    <property type="match status" value="1"/>
</dbReference>
<accession>A0ABV0B9M0</accession>
<dbReference type="RefSeq" id="WP_346247289.1">
    <property type="nucleotide sequence ID" value="NZ_JBDIZK010000008.1"/>
</dbReference>
<dbReference type="EC" id="2.7.13.3" evidence="2"/>
<dbReference type="SMART" id="SM00387">
    <property type="entry name" value="HATPase_c"/>
    <property type="match status" value="1"/>
</dbReference>
<dbReference type="InterPro" id="IPR005467">
    <property type="entry name" value="His_kinase_dom"/>
</dbReference>
<dbReference type="PROSITE" id="PS50109">
    <property type="entry name" value="HIS_KIN"/>
    <property type="match status" value="1"/>
</dbReference>
<dbReference type="NCBIfam" id="TIGR00229">
    <property type="entry name" value="sensory_box"/>
    <property type="match status" value="2"/>
</dbReference>
<evidence type="ECO:0000256" key="2">
    <source>
        <dbReference type="ARBA" id="ARBA00012438"/>
    </source>
</evidence>
<dbReference type="Pfam" id="PF00989">
    <property type="entry name" value="PAS"/>
    <property type="match status" value="2"/>
</dbReference>
<dbReference type="Gene3D" id="1.10.287.130">
    <property type="match status" value="1"/>
</dbReference>
<dbReference type="InterPro" id="IPR000700">
    <property type="entry name" value="PAS-assoc_C"/>
</dbReference>
<evidence type="ECO:0000256" key="5">
    <source>
        <dbReference type="ARBA" id="ARBA00022741"/>
    </source>
</evidence>
<gene>
    <name evidence="12" type="ORF">TPR58_13920</name>
</gene>
<proteinExistence type="predicted"/>
<organism evidence="12 13">
    <name type="scientific">Sphingomonas rustica</name>
    <dbReference type="NCBI Taxonomy" id="3103142"/>
    <lineage>
        <taxon>Bacteria</taxon>
        <taxon>Pseudomonadati</taxon>
        <taxon>Pseudomonadota</taxon>
        <taxon>Alphaproteobacteria</taxon>
        <taxon>Sphingomonadales</taxon>
        <taxon>Sphingomonadaceae</taxon>
        <taxon>Sphingomonas</taxon>
    </lineage>
</organism>
<dbReference type="InterPro" id="IPR004358">
    <property type="entry name" value="Sig_transdc_His_kin-like_C"/>
</dbReference>
<dbReference type="InterPro" id="IPR003661">
    <property type="entry name" value="HisK_dim/P_dom"/>
</dbReference>
<evidence type="ECO:0000256" key="1">
    <source>
        <dbReference type="ARBA" id="ARBA00000085"/>
    </source>
</evidence>
<dbReference type="Gene3D" id="3.30.450.20">
    <property type="entry name" value="PAS domain"/>
    <property type="match status" value="2"/>
</dbReference>
<keyword evidence="6" id="KW-0418">Kinase</keyword>
<dbReference type="SMART" id="SM00091">
    <property type="entry name" value="PAS"/>
    <property type="match status" value="2"/>
</dbReference>
<dbReference type="InterPro" id="IPR036890">
    <property type="entry name" value="HATPase_C_sf"/>
</dbReference>
<dbReference type="InterPro" id="IPR013767">
    <property type="entry name" value="PAS_fold"/>
</dbReference>
<dbReference type="InterPro" id="IPR003594">
    <property type="entry name" value="HATPase_dom"/>
</dbReference>
<feature type="domain" description="Histidine kinase" evidence="9">
    <location>
        <begin position="279"/>
        <end position="496"/>
    </location>
</feature>
<dbReference type="PANTHER" id="PTHR43065:SF10">
    <property type="entry name" value="PEROXIDE STRESS-ACTIVATED HISTIDINE KINASE MAK3"/>
    <property type="match status" value="1"/>
</dbReference>
<evidence type="ECO:0000259" key="11">
    <source>
        <dbReference type="PROSITE" id="PS50113"/>
    </source>
</evidence>
<evidence type="ECO:0000256" key="8">
    <source>
        <dbReference type="ARBA" id="ARBA00023012"/>
    </source>
</evidence>
<dbReference type="CDD" id="cd00130">
    <property type="entry name" value="PAS"/>
    <property type="match status" value="2"/>
</dbReference>
<reference evidence="12 13" key="1">
    <citation type="submission" date="2024-05" db="EMBL/GenBank/DDBJ databases">
        <title>Sphingomonas sp. HF-S3 16S ribosomal RNA gene Genome sequencing and assembly.</title>
        <authorList>
            <person name="Lee H."/>
        </authorList>
    </citation>
    <scope>NUCLEOTIDE SEQUENCE [LARGE SCALE GENOMIC DNA]</scope>
    <source>
        <strain evidence="12 13">HF-S3</strain>
    </source>
</reference>
<dbReference type="EMBL" id="JBDIZK010000008">
    <property type="protein sequence ID" value="MEN3748269.1"/>
    <property type="molecule type" value="Genomic_DNA"/>
</dbReference>
<dbReference type="InterPro" id="IPR000014">
    <property type="entry name" value="PAS"/>
</dbReference>
<dbReference type="SUPFAM" id="SSF55874">
    <property type="entry name" value="ATPase domain of HSP90 chaperone/DNA topoisomerase II/histidine kinase"/>
    <property type="match status" value="1"/>
</dbReference>
<feature type="domain" description="PAS" evidence="10">
    <location>
        <begin position="8"/>
        <end position="81"/>
    </location>
</feature>
<dbReference type="PRINTS" id="PR00344">
    <property type="entry name" value="BCTRLSENSOR"/>
</dbReference>
<dbReference type="Pfam" id="PF02518">
    <property type="entry name" value="HATPase_c"/>
    <property type="match status" value="1"/>
</dbReference>
<dbReference type="InterPro" id="IPR036097">
    <property type="entry name" value="HisK_dim/P_sf"/>
</dbReference>
<evidence type="ECO:0000259" key="10">
    <source>
        <dbReference type="PROSITE" id="PS50112"/>
    </source>
</evidence>
<keyword evidence="13" id="KW-1185">Reference proteome</keyword>
<keyword evidence="5" id="KW-0547">Nucleotide-binding</keyword>
<evidence type="ECO:0000256" key="7">
    <source>
        <dbReference type="ARBA" id="ARBA00022840"/>
    </source>
</evidence>
<dbReference type="Proteomes" id="UP001427805">
    <property type="component" value="Unassembled WGS sequence"/>
</dbReference>
<dbReference type="PROSITE" id="PS50112">
    <property type="entry name" value="PAS"/>
    <property type="match status" value="2"/>
</dbReference>
<feature type="domain" description="PAC" evidence="11">
    <location>
        <begin position="206"/>
        <end position="259"/>
    </location>
</feature>
<comment type="caution">
    <text evidence="12">The sequence shown here is derived from an EMBL/GenBank/DDBJ whole genome shotgun (WGS) entry which is preliminary data.</text>
</comment>
<evidence type="ECO:0000313" key="12">
    <source>
        <dbReference type="EMBL" id="MEN3748269.1"/>
    </source>
</evidence>
<dbReference type="SUPFAM" id="SSF55785">
    <property type="entry name" value="PYP-like sensor domain (PAS domain)"/>
    <property type="match status" value="2"/>
</dbReference>
<keyword evidence="8" id="KW-0902">Two-component regulatory system</keyword>
<sequence length="501" mass="54986">MRKRTSDDDAALTLFVEGDADRALFVLDDAGIVMTWNAGAQLTTGWLAADIVGKSAELIYPDSEREAGQLRTDMQVAEKRGRLRNEAWRLRKDGTEFLADFRITVMPGAFGSLPRFGVAMSDITDRKASERALERSALHLRSILAAVPDAMIVIDERGMILSFSAAAIALFGYPEPEVLGRNIGMLIPQPDRIMLDGNAVSGEKLLACAGRIVRGLRRDGTEFPIELQMGEADTEGHRIFTAFIRDLTDRQRAELKLEELQSDLIHVARLSAMGTMASTLAHELNQPLTAIANYLEAGRDLLKRDHLSPELEAMLHEAVEESAREALRAGGIVRRLRDFVSRGEVDKHVEDLPRMIDEASRLALIGARERGVSADFIINTRVGLVLVDRIQIQQVLVNLIRNAVEAMADSPVRELVIAARPAANNMVRVSVSDTGSGIDPRVGERLFQAFATGKEDGMGLGLSICRTIIEAHGGRIWAEPRMGGGTIFQFTIMGAKTEDLE</sequence>
<evidence type="ECO:0000313" key="13">
    <source>
        <dbReference type="Proteomes" id="UP001427805"/>
    </source>
</evidence>
<evidence type="ECO:0000256" key="3">
    <source>
        <dbReference type="ARBA" id="ARBA00022553"/>
    </source>
</evidence>
<evidence type="ECO:0000259" key="9">
    <source>
        <dbReference type="PROSITE" id="PS50109"/>
    </source>
</evidence>
<name>A0ABV0B9M0_9SPHN</name>
<dbReference type="PANTHER" id="PTHR43065">
    <property type="entry name" value="SENSOR HISTIDINE KINASE"/>
    <property type="match status" value="1"/>
</dbReference>
<keyword evidence="3" id="KW-0597">Phosphoprotein</keyword>
<comment type="catalytic activity">
    <reaction evidence="1">
        <text>ATP + protein L-histidine = ADP + protein N-phospho-L-histidine.</text>
        <dbReference type="EC" id="2.7.13.3"/>
    </reaction>
</comment>
<dbReference type="Gene3D" id="3.30.565.10">
    <property type="entry name" value="Histidine kinase-like ATPase, C-terminal domain"/>
    <property type="match status" value="1"/>
</dbReference>
<feature type="domain" description="PAS" evidence="10">
    <location>
        <begin position="136"/>
        <end position="191"/>
    </location>
</feature>
<dbReference type="Gene3D" id="6.10.250.2580">
    <property type="match status" value="1"/>
</dbReference>
<keyword evidence="7" id="KW-0067">ATP-binding</keyword>
<feature type="domain" description="PAC" evidence="11">
    <location>
        <begin position="83"/>
        <end position="135"/>
    </location>
</feature>
<keyword evidence="4" id="KW-0808">Transferase</keyword>
<dbReference type="CDD" id="cd00082">
    <property type="entry name" value="HisKA"/>
    <property type="match status" value="1"/>
</dbReference>
<evidence type="ECO:0000256" key="4">
    <source>
        <dbReference type="ARBA" id="ARBA00022679"/>
    </source>
</evidence>
<dbReference type="SUPFAM" id="SSF47384">
    <property type="entry name" value="Homodimeric domain of signal transducing histidine kinase"/>
    <property type="match status" value="1"/>
</dbReference>
<protein>
    <recommendedName>
        <fullName evidence="2">histidine kinase</fullName>
        <ecNumber evidence="2">2.7.13.3</ecNumber>
    </recommendedName>
</protein>